<accession>A0ABR0SW75</accession>
<feature type="compositionally biased region" description="Polar residues" evidence="1">
    <location>
        <begin position="94"/>
        <end position="103"/>
    </location>
</feature>
<proteinExistence type="predicted"/>
<feature type="region of interest" description="Disordered" evidence="1">
    <location>
        <begin position="361"/>
        <end position="400"/>
    </location>
</feature>
<sequence>MWRDPVCRTAKTSVNWRFVLHRRLTKRMEYIEQICQRLLQEHPPTTIDIDQHEIKSGSSSPELPPLRRQKRSDTDNVDDQDAVPRQPEPAVQRRPQQGESSNRLKPVSKLNLPLKRQLRSSRVSNDTQMRIGDSPGDQDARSTKNAAGLQDNGIPKKGPGENGDQNGIENKNGSSEESQTASQMIPMEVEDPLPIPVVSLSGMMLDVIEEEANQEEADGDADEEYGEEEYEYERDEEVGDGSKMLFLPWNQSPAAQLEEYLDDLSACKDATHFDRIAFGSRGRLSPFSNAIAGRLQKDLELLASARIFIETAINSDESARDRRRGWRQIHKHDDGISSVMLSGGYGSPLAQVIAADEEWPTLDDDDWGTSVSESATPRRNKLFVSKRTTEPPPTSNERFW</sequence>
<evidence type="ECO:0000313" key="3">
    <source>
        <dbReference type="Proteomes" id="UP001338125"/>
    </source>
</evidence>
<reference evidence="2 3" key="1">
    <citation type="submission" date="2024-01" db="EMBL/GenBank/DDBJ databases">
        <title>Complete genome of Cladobotryum mycophilum ATHUM6906.</title>
        <authorList>
            <person name="Christinaki A.C."/>
            <person name="Myridakis A.I."/>
            <person name="Kouvelis V.N."/>
        </authorList>
    </citation>
    <scope>NUCLEOTIDE SEQUENCE [LARGE SCALE GENOMIC DNA]</scope>
    <source>
        <strain evidence="2 3">ATHUM6906</strain>
    </source>
</reference>
<comment type="caution">
    <text evidence="2">The sequence shown here is derived from an EMBL/GenBank/DDBJ whole genome shotgun (WGS) entry which is preliminary data.</text>
</comment>
<gene>
    <name evidence="2" type="ORF">PT974_04580</name>
</gene>
<name>A0ABR0SW75_9HYPO</name>
<protein>
    <submittedName>
        <fullName evidence="2">Uncharacterized protein</fullName>
    </submittedName>
</protein>
<keyword evidence="3" id="KW-1185">Reference proteome</keyword>
<dbReference type="Proteomes" id="UP001338125">
    <property type="component" value="Unassembled WGS sequence"/>
</dbReference>
<evidence type="ECO:0000313" key="2">
    <source>
        <dbReference type="EMBL" id="KAK5996152.1"/>
    </source>
</evidence>
<organism evidence="2 3">
    <name type="scientific">Cladobotryum mycophilum</name>
    <dbReference type="NCBI Taxonomy" id="491253"/>
    <lineage>
        <taxon>Eukaryota</taxon>
        <taxon>Fungi</taxon>
        <taxon>Dikarya</taxon>
        <taxon>Ascomycota</taxon>
        <taxon>Pezizomycotina</taxon>
        <taxon>Sordariomycetes</taxon>
        <taxon>Hypocreomycetidae</taxon>
        <taxon>Hypocreales</taxon>
        <taxon>Hypocreaceae</taxon>
        <taxon>Cladobotryum</taxon>
    </lineage>
</organism>
<dbReference type="EMBL" id="JAVFKD010000004">
    <property type="protein sequence ID" value="KAK5996152.1"/>
    <property type="molecule type" value="Genomic_DNA"/>
</dbReference>
<feature type="compositionally biased region" description="Polar residues" evidence="1">
    <location>
        <begin position="163"/>
        <end position="182"/>
    </location>
</feature>
<feature type="region of interest" description="Disordered" evidence="1">
    <location>
        <begin position="49"/>
        <end position="182"/>
    </location>
</feature>
<evidence type="ECO:0000256" key="1">
    <source>
        <dbReference type="SAM" id="MobiDB-lite"/>
    </source>
</evidence>